<evidence type="ECO:0000313" key="3">
    <source>
        <dbReference type="EMBL" id="GHE14674.1"/>
    </source>
</evidence>
<evidence type="ECO:0008006" key="5">
    <source>
        <dbReference type="Google" id="ProtNLM"/>
    </source>
</evidence>
<reference evidence="3" key="2">
    <citation type="submission" date="2020-09" db="EMBL/GenBank/DDBJ databases">
        <authorList>
            <person name="Sun Q."/>
            <person name="Ohkuma M."/>
        </authorList>
    </citation>
    <scope>NUCLEOTIDE SEQUENCE</scope>
    <source>
        <strain evidence="3">JCM 4714</strain>
    </source>
</reference>
<evidence type="ECO:0000313" key="4">
    <source>
        <dbReference type="Proteomes" id="UP000655443"/>
    </source>
</evidence>
<name>A0A918YT91_9ACTN</name>
<evidence type="ECO:0000256" key="2">
    <source>
        <dbReference type="ARBA" id="ARBA00038396"/>
    </source>
</evidence>
<dbReference type="GO" id="GO:0016491">
    <property type="term" value="F:oxidoreductase activity"/>
    <property type="evidence" value="ECO:0007669"/>
    <property type="project" value="UniProtKB-KW"/>
</dbReference>
<evidence type="ECO:0000256" key="1">
    <source>
        <dbReference type="ARBA" id="ARBA00023002"/>
    </source>
</evidence>
<comment type="caution">
    <text evidence="3">The sequence shown here is derived from an EMBL/GenBank/DDBJ whole genome shotgun (WGS) entry which is preliminary data.</text>
</comment>
<dbReference type="InterPro" id="IPR036188">
    <property type="entry name" value="FAD/NAD-bd_sf"/>
</dbReference>
<dbReference type="PANTHER" id="PTHR43747">
    <property type="entry name" value="FAD-BINDING PROTEIN"/>
    <property type="match status" value="1"/>
</dbReference>
<protein>
    <recommendedName>
        <fullName evidence="5">2-polyprenyl-6-methoxyphenol hydroxylase-like oxidoreductase</fullName>
    </recommendedName>
</protein>
<keyword evidence="4" id="KW-1185">Reference proteome</keyword>
<dbReference type="InterPro" id="IPR050816">
    <property type="entry name" value="Flavin-dep_Halogenase_NPB"/>
</dbReference>
<keyword evidence="1" id="KW-0560">Oxidoreductase</keyword>
<sequence>MKARRSTAPAPSGHAVVIGGGISGLLTARVLTDFFTRVTIVERDPEAGSRTYRSGVPQARHPHVLLARSQRIVSELFPGIESDFDGLDVPVFDFGLRSRMLFASGFSPPVRTGVICRSISRPRLEAALRDRVRRLPAVHYRAGCRVTGLEFDRATYTVTGVSVVPRERPKDASAPETLHADLVVDASGRTSHLADWLALHGIPRPPVSTVDPRLGYATRLYAIPKGVSFDWNILVEFTRFPAVTRGCVGLQIEGRQLLFTLQGVGGDYPPGNEKEFLAFADSLRIGFAEVLRTLPPLSPIHCYRATTNRWYAYHRIRRWPHGLIVVGDANCVFNPIYGQGITVAGQEALLLRDMLAQRGHRDITAALRDHRTRQARLLRWPWLLSTAVDRGWQEGPATLFTRVANRLMDAWQQSIPGDSDMFHRFIKVTHMLAPVSPLLAPRATVRIARTLLRGDRTIPHPAPTTPSVEATR</sequence>
<dbReference type="AlphaFoldDB" id="A0A918YT91"/>
<organism evidence="3 4">
    <name type="scientific">Streptomyces alanosinicus</name>
    <dbReference type="NCBI Taxonomy" id="68171"/>
    <lineage>
        <taxon>Bacteria</taxon>
        <taxon>Bacillati</taxon>
        <taxon>Actinomycetota</taxon>
        <taxon>Actinomycetes</taxon>
        <taxon>Kitasatosporales</taxon>
        <taxon>Streptomycetaceae</taxon>
        <taxon>Streptomyces</taxon>
    </lineage>
</organism>
<dbReference type="PANTHER" id="PTHR43747:SF5">
    <property type="entry name" value="FAD-BINDING DOMAIN-CONTAINING PROTEIN"/>
    <property type="match status" value="1"/>
</dbReference>
<proteinExistence type="inferred from homology"/>
<dbReference type="Gene3D" id="3.50.50.60">
    <property type="entry name" value="FAD/NAD(P)-binding domain"/>
    <property type="match status" value="1"/>
</dbReference>
<accession>A0A918YT91</accession>
<gene>
    <name evidence="3" type="ORF">GCM10010339_86260</name>
</gene>
<reference evidence="3" key="1">
    <citation type="journal article" date="2014" name="Int. J. Syst. Evol. Microbiol.">
        <title>Complete genome sequence of Corynebacterium casei LMG S-19264T (=DSM 44701T), isolated from a smear-ripened cheese.</title>
        <authorList>
            <consortium name="US DOE Joint Genome Institute (JGI-PGF)"/>
            <person name="Walter F."/>
            <person name="Albersmeier A."/>
            <person name="Kalinowski J."/>
            <person name="Ruckert C."/>
        </authorList>
    </citation>
    <scope>NUCLEOTIDE SEQUENCE</scope>
    <source>
        <strain evidence="3">JCM 4714</strain>
    </source>
</reference>
<comment type="similarity">
    <text evidence="2">Belongs to the flavin-dependent halogenase family. Bacterial tryptophan halogenase subfamily.</text>
</comment>
<dbReference type="Proteomes" id="UP000655443">
    <property type="component" value="Unassembled WGS sequence"/>
</dbReference>
<dbReference type="SUPFAM" id="SSF51905">
    <property type="entry name" value="FAD/NAD(P)-binding domain"/>
    <property type="match status" value="1"/>
</dbReference>
<dbReference type="EMBL" id="BMVG01000052">
    <property type="protein sequence ID" value="GHE14674.1"/>
    <property type="molecule type" value="Genomic_DNA"/>
</dbReference>
<dbReference type="RefSeq" id="WP_189958993.1">
    <property type="nucleotide sequence ID" value="NZ_BMVG01000052.1"/>
</dbReference>
<dbReference type="Pfam" id="PF13450">
    <property type="entry name" value="NAD_binding_8"/>
    <property type="match status" value="1"/>
</dbReference>